<dbReference type="Gene3D" id="3.40.50.720">
    <property type="entry name" value="NAD(P)-binding Rossmann-like Domain"/>
    <property type="match status" value="1"/>
</dbReference>
<evidence type="ECO:0000256" key="3">
    <source>
        <dbReference type="ARBA" id="ARBA00023141"/>
    </source>
</evidence>
<evidence type="ECO:0000313" key="8">
    <source>
        <dbReference type="Proteomes" id="UP001241092"/>
    </source>
</evidence>
<dbReference type="Pfam" id="PF08501">
    <property type="entry name" value="Shikimate_dh_N"/>
    <property type="match status" value="1"/>
</dbReference>
<name>A0AAI8TX87_MYCME</name>
<dbReference type="AlphaFoldDB" id="A0AAI8TX87"/>
<dbReference type="InterPro" id="IPR013708">
    <property type="entry name" value="Shikimate_DH-bd_N"/>
</dbReference>
<proteinExistence type="predicted"/>
<organism evidence="7 8">
    <name type="scientific">Mycolicibacterium mageritense</name>
    <name type="common">Mycobacterium mageritense</name>
    <dbReference type="NCBI Taxonomy" id="53462"/>
    <lineage>
        <taxon>Bacteria</taxon>
        <taxon>Bacillati</taxon>
        <taxon>Actinomycetota</taxon>
        <taxon>Actinomycetes</taxon>
        <taxon>Mycobacteriales</taxon>
        <taxon>Mycobacteriaceae</taxon>
        <taxon>Mycolicibacterium</taxon>
    </lineage>
</organism>
<dbReference type="GO" id="GO:0050661">
    <property type="term" value="F:NADP binding"/>
    <property type="evidence" value="ECO:0007669"/>
    <property type="project" value="TreeGrafter"/>
</dbReference>
<dbReference type="Proteomes" id="UP001241092">
    <property type="component" value="Chromosome"/>
</dbReference>
<evidence type="ECO:0000256" key="1">
    <source>
        <dbReference type="ARBA" id="ARBA00004871"/>
    </source>
</evidence>
<evidence type="ECO:0000256" key="2">
    <source>
        <dbReference type="ARBA" id="ARBA00012962"/>
    </source>
</evidence>
<accession>A0AAI8TX87</accession>
<gene>
    <name evidence="7" type="primary">aroE_1</name>
    <name evidence="7" type="ORF">hbim_04401</name>
</gene>
<dbReference type="EMBL" id="AP027452">
    <property type="protein sequence ID" value="BDY30458.1"/>
    <property type="molecule type" value="Genomic_DNA"/>
</dbReference>
<dbReference type="GO" id="GO:0009423">
    <property type="term" value="P:chorismate biosynthetic process"/>
    <property type="evidence" value="ECO:0007669"/>
    <property type="project" value="TreeGrafter"/>
</dbReference>
<feature type="domain" description="Shikimate dehydrogenase substrate binding N-terminal" evidence="6">
    <location>
        <begin position="11"/>
        <end position="98"/>
    </location>
</feature>
<evidence type="ECO:0000313" key="7">
    <source>
        <dbReference type="EMBL" id="BDY30458.1"/>
    </source>
</evidence>
<dbReference type="GO" id="GO:0005829">
    <property type="term" value="C:cytosol"/>
    <property type="evidence" value="ECO:0007669"/>
    <property type="project" value="TreeGrafter"/>
</dbReference>
<dbReference type="Gene3D" id="3.40.50.10860">
    <property type="entry name" value="Leucine Dehydrogenase, chain A, domain 1"/>
    <property type="match status" value="1"/>
</dbReference>
<dbReference type="PANTHER" id="PTHR21089">
    <property type="entry name" value="SHIKIMATE DEHYDROGENASE"/>
    <property type="match status" value="1"/>
</dbReference>
<evidence type="ECO:0000256" key="4">
    <source>
        <dbReference type="ARBA" id="ARBA00049442"/>
    </source>
</evidence>
<dbReference type="GO" id="GO:0009073">
    <property type="term" value="P:aromatic amino acid family biosynthetic process"/>
    <property type="evidence" value="ECO:0007669"/>
    <property type="project" value="UniProtKB-KW"/>
</dbReference>
<dbReference type="CDD" id="cd01065">
    <property type="entry name" value="NAD_bind_Shikimate_DH"/>
    <property type="match status" value="1"/>
</dbReference>
<reference evidence="7" key="1">
    <citation type="submission" date="2023-03" db="EMBL/GenBank/DDBJ databases">
        <title>Draft genome sequence of a Mycolicibacterium mageritense strain H4_3_1 isolated from a hybrid biological-inorganic system reactor.</title>
        <authorList>
            <person name="Feng X."/>
            <person name="Kazama D."/>
            <person name="Sato K."/>
            <person name="Kobayashi H."/>
        </authorList>
    </citation>
    <scope>NUCLEOTIDE SEQUENCE</scope>
    <source>
        <strain evidence="7">H4_3_1</strain>
    </source>
</reference>
<dbReference type="InterPro" id="IPR036291">
    <property type="entry name" value="NAD(P)-bd_dom_sf"/>
</dbReference>
<sequence length="300" mass="31724">MTQRRPYLVGLIGTGVGPSLTPALHMAEGRAQGLDYVYRTLDLGELGLAPHQIGDIVGWARTLGYDALNITHPCKQLVLPHLDTVEQVARTLGAVNTVVFDADRAVGYNTDTTGFAHGFAEGLPGAHLDTVVLVGAGGAGTAVADALLRMGTCHLTVVDLDVDRAAALAGELCTRHPHTRVDASSFDKLSVLLPDSDGVVHATPTGMADHPGLPFDAALLHADLWVADIVYRPLDTALLQAARAVGCRTLDGGHMAVYQAVDAFALITGITPDAARMTDHFRNLVAQPFPPSTIRFKEHP</sequence>
<dbReference type="GO" id="GO:0004764">
    <property type="term" value="F:shikimate 3-dehydrogenase (NADP+) activity"/>
    <property type="evidence" value="ECO:0007669"/>
    <property type="project" value="UniProtKB-EC"/>
</dbReference>
<dbReference type="SUPFAM" id="SSF51735">
    <property type="entry name" value="NAD(P)-binding Rossmann-fold domains"/>
    <property type="match status" value="1"/>
</dbReference>
<dbReference type="GO" id="GO:0019632">
    <property type="term" value="P:shikimate metabolic process"/>
    <property type="evidence" value="ECO:0007669"/>
    <property type="project" value="TreeGrafter"/>
</dbReference>
<keyword evidence="3" id="KW-0028">Amino-acid biosynthesis</keyword>
<dbReference type="NCBIfam" id="NF009201">
    <property type="entry name" value="PRK12549.1"/>
    <property type="match status" value="1"/>
</dbReference>
<keyword evidence="7" id="KW-0560">Oxidoreductase</keyword>
<comment type="pathway">
    <text evidence="1">Metabolic intermediate biosynthesis; chorismate biosynthesis; chorismate from D-erythrose 4-phosphate and phosphoenolpyruvate: step 4/7.</text>
</comment>
<dbReference type="PANTHER" id="PTHR21089:SF1">
    <property type="entry name" value="BIFUNCTIONAL 3-DEHYDROQUINATE DEHYDRATASE_SHIKIMATE DEHYDROGENASE, CHLOROPLASTIC"/>
    <property type="match status" value="1"/>
</dbReference>
<comment type="catalytic activity">
    <reaction evidence="4">
        <text>shikimate + NADP(+) = 3-dehydroshikimate + NADPH + H(+)</text>
        <dbReference type="Rhea" id="RHEA:17737"/>
        <dbReference type="ChEBI" id="CHEBI:15378"/>
        <dbReference type="ChEBI" id="CHEBI:16630"/>
        <dbReference type="ChEBI" id="CHEBI:36208"/>
        <dbReference type="ChEBI" id="CHEBI:57783"/>
        <dbReference type="ChEBI" id="CHEBI:58349"/>
        <dbReference type="EC" id="1.1.1.25"/>
    </reaction>
</comment>
<dbReference type="EC" id="1.1.1.25" evidence="2"/>
<feature type="domain" description="Quinate/shikimate 5-dehydrogenase/glutamyl-tRNA reductase" evidence="5">
    <location>
        <begin position="129"/>
        <end position="203"/>
    </location>
</feature>
<evidence type="ECO:0000259" key="5">
    <source>
        <dbReference type="Pfam" id="PF01488"/>
    </source>
</evidence>
<dbReference type="SUPFAM" id="SSF53223">
    <property type="entry name" value="Aminoacid dehydrogenase-like, N-terminal domain"/>
    <property type="match status" value="1"/>
</dbReference>
<protein>
    <recommendedName>
        <fullName evidence="2">shikimate dehydrogenase (NADP(+))</fullName>
        <ecNumber evidence="2">1.1.1.25</ecNumber>
    </recommendedName>
</protein>
<evidence type="ECO:0000259" key="6">
    <source>
        <dbReference type="Pfam" id="PF08501"/>
    </source>
</evidence>
<dbReference type="InterPro" id="IPR022893">
    <property type="entry name" value="Shikimate_DH_fam"/>
</dbReference>
<keyword evidence="3" id="KW-0057">Aromatic amino acid biosynthesis</keyword>
<dbReference type="InterPro" id="IPR006151">
    <property type="entry name" value="Shikm_DH/Glu-tRNA_Rdtase"/>
</dbReference>
<dbReference type="InterPro" id="IPR046346">
    <property type="entry name" value="Aminoacid_DH-like_N_sf"/>
</dbReference>
<dbReference type="Pfam" id="PF01488">
    <property type="entry name" value="Shikimate_DH"/>
    <property type="match status" value="1"/>
</dbReference>
<dbReference type="RefSeq" id="WP_276823414.1">
    <property type="nucleotide sequence ID" value="NZ_AP027452.1"/>
</dbReference>